<sequence length="276" mass="30308">MARTITEIKEGIAADFMRNEAAASAYGFTPGDSFTERFSKASVEGVLFYVAACAVWVLECLFDAHTADVDSRIDEILPHRPKWYRDKALRFMKGKVLLPDSDEYDTSAMSEEEMAAARVVKHAVAVESRETSVLTVKVAGESDGRRTPLDEGTARQLAAYFAEIKDAGVRIDVVNKEADPFSCEVDIYYDAMLAPETVKTDCEAAIKSYIENLPFNGEYTNMALVDTLQGVEGVKVVEFVGASTTDGAAINARYVPDAGYFRVDTLTLNLKVYNNG</sequence>
<organism evidence="1 2">
    <name type="scientific">Candidatus Caccoplasma intestinavium</name>
    <dbReference type="NCBI Taxonomy" id="2840716"/>
    <lineage>
        <taxon>Bacteria</taxon>
        <taxon>Pseudomonadati</taxon>
        <taxon>Bacteroidota</taxon>
        <taxon>Bacteroidia</taxon>
        <taxon>Bacteroidales</taxon>
        <taxon>Bacteroidaceae</taxon>
        <taxon>Bacteroidaceae incertae sedis</taxon>
        <taxon>Candidatus Caccoplasma</taxon>
    </lineage>
</organism>
<name>A0A9D1GFE2_9BACT</name>
<proteinExistence type="predicted"/>
<dbReference type="AlphaFoldDB" id="A0A9D1GFE2"/>
<dbReference type="EMBL" id="DVKT01000045">
    <property type="protein sequence ID" value="HIT39532.1"/>
    <property type="molecule type" value="Genomic_DNA"/>
</dbReference>
<comment type="caution">
    <text evidence="1">The sequence shown here is derived from an EMBL/GenBank/DDBJ whole genome shotgun (WGS) entry which is preliminary data.</text>
</comment>
<reference evidence="1" key="2">
    <citation type="journal article" date="2021" name="PeerJ">
        <title>Extensive microbial diversity within the chicken gut microbiome revealed by metagenomics and culture.</title>
        <authorList>
            <person name="Gilroy R."/>
            <person name="Ravi A."/>
            <person name="Getino M."/>
            <person name="Pursley I."/>
            <person name="Horton D.L."/>
            <person name="Alikhan N.F."/>
            <person name="Baker D."/>
            <person name="Gharbi K."/>
            <person name="Hall N."/>
            <person name="Watson M."/>
            <person name="Adriaenssens E.M."/>
            <person name="Foster-Nyarko E."/>
            <person name="Jarju S."/>
            <person name="Secka A."/>
            <person name="Antonio M."/>
            <person name="Oren A."/>
            <person name="Chaudhuri R.R."/>
            <person name="La Ragione R."/>
            <person name="Hildebrand F."/>
            <person name="Pallen M.J."/>
        </authorList>
    </citation>
    <scope>NUCLEOTIDE SEQUENCE</scope>
    <source>
        <strain evidence="1">21143</strain>
    </source>
</reference>
<gene>
    <name evidence="1" type="ORF">IAD06_05790</name>
</gene>
<reference evidence="1" key="1">
    <citation type="submission" date="2020-10" db="EMBL/GenBank/DDBJ databases">
        <authorList>
            <person name="Gilroy R."/>
        </authorList>
    </citation>
    <scope>NUCLEOTIDE SEQUENCE</scope>
    <source>
        <strain evidence="1">21143</strain>
    </source>
</reference>
<protein>
    <submittedName>
        <fullName evidence="1">Uncharacterized protein</fullName>
    </submittedName>
</protein>
<evidence type="ECO:0000313" key="2">
    <source>
        <dbReference type="Proteomes" id="UP000886722"/>
    </source>
</evidence>
<accession>A0A9D1GFE2</accession>
<evidence type="ECO:0000313" key="1">
    <source>
        <dbReference type="EMBL" id="HIT39532.1"/>
    </source>
</evidence>
<dbReference type="Proteomes" id="UP000886722">
    <property type="component" value="Unassembled WGS sequence"/>
</dbReference>